<gene>
    <name evidence="2" type="ORF">UU43_C0002G0036</name>
</gene>
<keyword evidence="1" id="KW-0812">Transmembrane</keyword>
<evidence type="ECO:0000256" key="1">
    <source>
        <dbReference type="SAM" id="Phobius"/>
    </source>
</evidence>
<proteinExistence type="predicted"/>
<protein>
    <submittedName>
        <fullName evidence="2">Uncharacterized protein</fullName>
    </submittedName>
</protein>
<name>A0A0G0XUZ8_9BACT</name>
<feature type="transmembrane region" description="Helical" evidence="1">
    <location>
        <begin position="81"/>
        <end position="100"/>
    </location>
</feature>
<dbReference type="AlphaFoldDB" id="A0A0G0XUZ8"/>
<keyword evidence="1" id="KW-0472">Membrane</keyword>
<organism evidence="2 3">
    <name type="scientific">Candidatus Falkowbacteria bacterium GW2011_GWA2_41_14</name>
    <dbReference type="NCBI Taxonomy" id="1618635"/>
    <lineage>
        <taxon>Bacteria</taxon>
        <taxon>Candidatus Falkowiibacteriota</taxon>
    </lineage>
</organism>
<keyword evidence="1" id="KW-1133">Transmembrane helix</keyword>
<dbReference type="EMBL" id="LCAP01000002">
    <property type="protein sequence ID" value="KKR91727.1"/>
    <property type="molecule type" value="Genomic_DNA"/>
</dbReference>
<dbReference type="Proteomes" id="UP000034190">
    <property type="component" value="Unassembled WGS sequence"/>
</dbReference>
<accession>A0A0G0XUZ8</accession>
<reference evidence="2 3" key="1">
    <citation type="journal article" date="2015" name="Nature">
        <title>rRNA introns, odd ribosomes, and small enigmatic genomes across a large radiation of phyla.</title>
        <authorList>
            <person name="Brown C.T."/>
            <person name="Hug L.A."/>
            <person name="Thomas B.C."/>
            <person name="Sharon I."/>
            <person name="Castelle C.J."/>
            <person name="Singh A."/>
            <person name="Wilkins M.J."/>
            <person name="Williams K.H."/>
            <person name="Banfield J.F."/>
        </authorList>
    </citation>
    <scope>NUCLEOTIDE SEQUENCE [LARGE SCALE GENOMIC DNA]</scope>
</reference>
<comment type="caution">
    <text evidence="2">The sequence shown here is derived from an EMBL/GenBank/DDBJ whole genome shotgun (WGS) entry which is preliminary data.</text>
</comment>
<sequence length="147" mass="17115">MVIDRYKLVNYFHLSRARLAEVVLYLIGLSFVRLYILFLCALNAINWLLAYYVNENVSQNLVVLHYNVNLGVDLIGNVSDIYIIPTLGWSFIVINFLLLLNVYRRGRFLIHLLLGFSLLINLCLIASTISIYLINFRLKVDEIWAIF</sequence>
<evidence type="ECO:0000313" key="2">
    <source>
        <dbReference type="EMBL" id="KKR91727.1"/>
    </source>
</evidence>
<feature type="transmembrane region" description="Helical" evidence="1">
    <location>
        <begin position="112"/>
        <end position="134"/>
    </location>
</feature>
<evidence type="ECO:0000313" key="3">
    <source>
        <dbReference type="Proteomes" id="UP000034190"/>
    </source>
</evidence>
<feature type="transmembrane region" description="Helical" evidence="1">
    <location>
        <begin position="22"/>
        <end position="45"/>
    </location>
</feature>